<evidence type="ECO:0000313" key="10">
    <source>
        <dbReference type="EMBL" id="HFK98690.1"/>
    </source>
</evidence>
<evidence type="ECO:0000256" key="5">
    <source>
        <dbReference type="ARBA" id="ARBA00022822"/>
    </source>
</evidence>
<keyword evidence="6 8" id="KW-0057">Aromatic amino acid biosynthesis</keyword>
<dbReference type="AlphaFoldDB" id="A0A832A8S7"/>
<keyword evidence="3 8" id="KW-0028">Amino-acid biosynthesis</keyword>
<dbReference type="InterPro" id="IPR045186">
    <property type="entry name" value="Indole-3-glycerol_P_synth"/>
</dbReference>
<evidence type="ECO:0000256" key="6">
    <source>
        <dbReference type="ARBA" id="ARBA00023141"/>
    </source>
</evidence>
<dbReference type="UniPathway" id="UPA00035">
    <property type="reaction ID" value="UER00043"/>
</dbReference>
<dbReference type="Pfam" id="PF00218">
    <property type="entry name" value="IGPS"/>
    <property type="match status" value="1"/>
</dbReference>
<dbReference type="FunFam" id="3.20.20.70:FF:000024">
    <property type="entry name" value="Indole-3-glycerol phosphate synthase"/>
    <property type="match status" value="1"/>
</dbReference>
<feature type="domain" description="Indole-3-glycerol phosphate synthase" evidence="9">
    <location>
        <begin position="61"/>
        <end position="267"/>
    </location>
</feature>
<dbReference type="InterPro" id="IPR011060">
    <property type="entry name" value="RibuloseP-bd_barrel"/>
</dbReference>
<dbReference type="EC" id="4.1.1.48" evidence="8"/>
<keyword evidence="7 8" id="KW-0456">Lyase</keyword>
<keyword evidence="5 8" id="KW-0822">Tryptophan biosynthesis</keyword>
<comment type="similarity">
    <text evidence="8">Belongs to the TrpC family.</text>
</comment>
<organism evidence="10">
    <name type="scientific">Desulfacinum infernum</name>
    <dbReference type="NCBI Taxonomy" id="35837"/>
    <lineage>
        <taxon>Bacteria</taxon>
        <taxon>Pseudomonadati</taxon>
        <taxon>Thermodesulfobacteriota</taxon>
        <taxon>Syntrophobacteria</taxon>
        <taxon>Syntrophobacterales</taxon>
        <taxon>Syntrophobacteraceae</taxon>
        <taxon>Desulfacinum</taxon>
    </lineage>
</organism>
<dbReference type="InterPro" id="IPR001468">
    <property type="entry name" value="Indole-3-GlycerolPSynthase_CS"/>
</dbReference>
<dbReference type="SUPFAM" id="SSF51366">
    <property type="entry name" value="Ribulose-phoshate binding barrel"/>
    <property type="match status" value="1"/>
</dbReference>
<dbReference type="PANTHER" id="PTHR22854:SF2">
    <property type="entry name" value="INDOLE-3-GLYCEROL-PHOSPHATE SYNTHASE"/>
    <property type="match status" value="1"/>
</dbReference>
<dbReference type="Gene3D" id="3.20.20.70">
    <property type="entry name" value="Aldolase class I"/>
    <property type="match status" value="1"/>
</dbReference>
<dbReference type="GO" id="GO:0004640">
    <property type="term" value="F:phosphoribosylanthranilate isomerase activity"/>
    <property type="evidence" value="ECO:0007669"/>
    <property type="project" value="TreeGrafter"/>
</dbReference>
<comment type="catalytic activity">
    <reaction evidence="1 8">
        <text>1-(2-carboxyphenylamino)-1-deoxy-D-ribulose 5-phosphate + H(+) = (1S,2R)-1-C-(indol-3-yl)glycerol 3-phosphate + CO2 + H2O</text>
        <dbReference type="Rhea" id="RHEA:23476"/>
        <dbReference type="ChEBI" id="CHEBI:15377"/>
        <dbReference type="ChEBI" id="CHEBI:15378"/>
        <dbReference type="ChEBI" id="CHEBI:16526"/>
        <dbReference type="ChEBI" id="CHEBI:58613"/>
        <dbReference type="ChEBI" id="CHEBI:58866"/>
        <dbReference type="EC" id="4.1.1.48"/>
    </reaction>
</comment>
<dbReference type="NCBIfam" id="NF001377">
    <property type="entry name" value="PRK00278.2-4"/>
    <property type="match status" value="1"/>
</dbReference>
<protein>
    <recommendedName>
        <fullName evidence="8">Indole-3-glycerol phosphate synthase</fullName>
        <shortName evidence="8">IGPS</shortName>
        <ecNumber evidence="8">4.1.1.48</ecNumber>
    </recommendedName>
</protein>
<evidence type="ECO:0000256" key="7">
    <source>
        <dbReference type="ARBA" id="ARBA00023239"/>
    </source>
</evidence>
<evidence type="ECO:0000259" key="9">
    <source>
        <dbReference type="Pfam" id="PF00218"/>
    </source>
</evidence>
<evidence type="ECO:0000256" key="2">
    <source>
        <dbReference type="ARBA" id="ARBA00004696"/>
    </source>
</evidence>
<dbReference type="InterPro" id="IPR013798">
    <property type="entry name" value="Indole-3-glycerol_P_synth_dom"/>
</dbReference>
<dbReference type="EMBL" id="DSTK01000041">
    <property type="protein sequence ID" value="HFK98690.1"/>
    <property type="molecule type" value="Genomic_DNA"/>
</dbReference>
<evidence type="ECO:0000256" key="8">
    <source>
        <dbReference type="HAMAP-Rule" id="MF_00134"/>
    </source>
</evidence>
<name>A0A832A8S7_9BACT</name>
<dbReference type="HAMAP" id="MF_00134_B">
    <property type="entry name" value="IGPS_B"/>
    <property type="match status" value="1"/>
</dbReference>
<keyword evidence="4 8" id="KW-0210">Decarboxylase</keyword>
<comment type="pathway">
    <text evidence="2 8">Amino-acid biosynthesis; L-tryptophan biosynthesis; L-tryptophan from chorismate: step 4/5.</text>
</comment>
<sequence length="286" mass="29932">MPPPRPFAAALADPALTQATFSASFGATAPMPPAFGADRSAAALGDISGHAPGTQPGSIPLRLIAEIKRASPSKGPLYPNLDPAALARAYARGGAAALSVLTDGPFFGGSLDDLTAARNAVSLPVLRKDFIVSDYQIYEARAAQADAVLLIVRAVSPSFLRDALALCQALGLAALTEVHDEADVETALACGARILGVNNRNLKTFETSLETSIRLRPLIPEDRILVAESGIRDRRDIERLCAAGIFRFLIGESLVRAKDPEAAVRALLDEDGQGREELGGGAPHGH</sequence>
<comment type="caution">
    <text evidence="10">The sequence shown here is derived from an EMBL/GenBank/DDBJ whole genome shotgun (WGS) entry which is preliminary data.</text>
</comment>
<dbReference type="GO" id="GO:0004425">
    <property type="term" value="F:indole-3-glycerol-phosphate synthase activity"/>
    <property type="evidence" value="ECO:0007669"/>
    <property type="project" value="UniProtKB-UniRule"/>
</dbReference>
<dbReference type="PROSITE" id="PS00614">
    <property type="entry name" value="IGPS"/>
    <property type="match status" value="1"/>
</dbReference>
<proteinExistence type="inferred from homology"/>
<evidence type="ECO:0000256" key="4">
    <source>
        <dbReference type="ARBA" id="ARBA00022793"/>
    </source>
</evidence>
<accession>A0A832A8S7</accession>
<dbReference type="GO" id="GO:0000162">
    <property type="term" value="P:L-tryptophan biosynthetic process"/>
    <property type="evidence" value="ECO:0007669"/>
    <property type="project" value="UniProtKB-UniRule"/>
</dbReference>
<dbReference type="PANTHER" id="PTHR22854">
    <property type="entry name" value="TRYPTOPHAN BIOSYNTHESIS PROTEIN"/>
    <property type="match status" value="1"/>
</dbReference>
<dbReference type="InterPro" id="IPR013785">
    <property type="entry name" value="Aldolase_TIM"/>
</dbReference>
<evidence type="ECO:0000256" key="1">
    <source>
        <dbReference type="ARBA" id="ARBA00001633"/>
    </source>
</evidence>
<gene>
    <name evidence="8 10" type="primary">trpC</name>
    <name evidence="10" type="ORF">ENS06_15360</name>
</gene>
<dbReference type="CDD" id="cd00331">
    <property type="entry name" value="IGPS"/>
    <property type="match status" value="1"/>
</dbReference>
<evidence type="ECO:0000256" key="3">
    <source>
        <dbReference type="ARBA" id="ARBA00022605"/>
    </source>
</evidence>
<reference evidence="10" key="1">
    <citation type="journal article" date="2020" name="mSystems">
        <title>Genome- and Community-Level Interaction Insights into Carbon Utilization and Element Cycling Functions of Hydrothermarchaeota in Hydrothermal Sediment.</title>
        <authorList>
            <person name="Zhou Z."/>
            <person name="Liu Y."/>
            <person name="Xu W."/>
            <person name="Pan J."/>
            <person name="Luo Z.H."/>
            <person name="Li M."/>
        </authorList>
    </citation>
    <scope>NUCLEOTIDE SEQUENCE [LARGE SCALE GENOMIC DNA]</scope>
    <source>
        <strain evidence="10">SpSt-456</strain>
    </source>
</reference>